<feature type="non-terminal residue" evidence="1">
    <location>
        <position position="1"/>
    </location>
</feature>
<dbReference type="AlphaFoldDB" id="A0A9N9IW22"/>
<evidence type="ECO:0000313" key="1">
    <source>
        <dbReference type="EMBL" id="CAG8751043.1"/>
    </source>
</evidence>
<sequence>AKTERNSDRISRKPVLRKCICRKRKMIWRTSSIYLKKRVLRAVVNQEVEETSALRAALR</sequence>
<keyword evidence="2" id="KW-1185">Reference proteome</keyword>
<accession>A0A9N9IW22</accession>
<reference evidence="1" key="1">
    <citation type="submission" date="2021-06" db="EMBL/GenBank/DDBJ databases">
        <authorList>
            <person name="Kallberg Y."/>
            <person name="Tangrot J."/>
            <person name="Rosling A."/>
        </authorList>
    </citation>
    <scope>NUCLEOTIDE SEQUENCE</scope>
    <source>
        <strain evidence="1">UK204</strain>
    </source>
</reference>
<dbReference type="EMBL" id="CAJVPQ010018432">
    <property type="protein sequence ID" value="CAG8751043.1"/>
    <property type="molecule type" value="Genomic_DNA"/>
</dbReference>
<protein>
    <submittedName>
        <fullName evidence="1">14574_t:CDS:1</fullName>
    </submittedName>
</protein>
<dbReference type="Proteomes" id="UP000789570">
    <property type="component" value="Unassembled WGS sequence"/>
</dbReference>
<organism evidence="1 2">
    <name type="scientific">Funneliformis caledonium</name>
    <dbReference type="NCBI Taxonomy" id="1117310"/>
    <lineage>
        <taxon>Eukaryota</taxon>
        <taxon>Fungi</taxon>
        <taxon>Fungi incertae sedis</taxon>
        <taxon>Mucoromycota</taxon>
        <taxon>Glomeromycotina</taxon>
        <taxon>Glomeromycetes</taxon>
        <taxon>Glomerales</taxon>
        <taxon>Glomeraceae</taxon>
        <taxon>Funneliformis</taxon>
    </lineage>
</organism>
<proteinExistence type="predicted"/>
<gene>
    <name evidence="1" type="ORF">FCALED_LOCUS16316</name>
</gene>
<name>A0A9N9IW22_9GLOM</name>
<evidence type="ECO:0000313" key="2">
    <source>
        <dbReference type="Proteomes" id="UP000789570"/>
    </source>
</evidence>
<comment type="caution">
    <text evidence="1">The sequence shown here is derived from an EMBL/GenBank/DDBJ whole genome shotgun (WGS) entry which is preliminary data.</text>
</comment>